<gene>
    <name evidence="3" type="ORF">AAHA92_17520</name>
</gene>
<dbReference type="InterPro" id="IPR002213">
    <property type="entry name" value="UDP_glucos_trans"/>
</dbReference>
<evidence type="ECO:0000313" key="4">
    <source>
        <dbReference type="Proteomes" id="UP001567538"/>
    </source>
</evidence>
<reference evidence="3 4" key="1">
    <citation type="submission" date="2024-06" db="EMBL/GenBank/DDBJ databases">
        <title>A chromosome level genome sequence of Diviner's sage (Salvia divinorum).</title>
        <authorList>
            <person name="Ford S.A."/>
            <person name="Ro D.-K."/>
            <person name="Ness R.W."/>
            <person name="Phillips M.A."/>
        </authorList>
    </citation>
    <scope>NUCLEOTIDE SEQUENCE [LARGE SCALE GENOMIC DNA]</scope>
    <source>
        <strain evidence="3">SAF-2024a</strain>
        <tissue evidence="3">Leaf</tissue>
    </source>
</reference>
<dbReference type="PANTHER" id="PTHR11926">
    <property type="entry name" value="GLUCOSYL/GLUCURONOSYL TRANSFERASES"/>
    <property type="match status" value="1"/>
</dbReference>
<dbReference type="EMBL" id="JBEAFC010000007">
    <property type="protein sequence ID" value="KAL1549411.1"/>
    <property type="molecule type" value="Genomic_DNA"/>
</dbReference>
<comment type="caution">
    <text evidence="3">The sequence shown here is derived from an EMBL/GenBank/DDBJ whole genome shotgun (WGS) entry which is preliminary data.</text>
</comment>
<dbReference type="GO" id="GO:0016740">
    <property type="term" value="F:transferase activity"/>
    <property type="evidence" value="ECO:0007669"/>
    <property type="project" value="UniProtKB-KW"/>
</dbReference>
<evidence type="ECO:0000313" key="3">
    <source>
        <dbReference type="EMBL" id="KAL1549411.1"/>
    </source>
</evidence>
<proteinExistence type="inferred from homology"/>
<sequence>MGKKKLQNLAIKLASSGCAVTFVHTVFVHHMLSKADGVNVEEADPFLRARRLGLDIRYATISDGFPPDFDRIVNLKQHWDAVFLDFPSRVDELIGDIIQSDDEAFAHFLVADTFYSWPASIARKYNILNVSFWTQPALVFAMYYHFDLLREKGYLPVKGDEVESKDSSITKKIVAEAFEQVKHADFILINTVHELEHELVSDMHHNQPTYAVGPLNFATDSNHQLAEEIANGLLLSGVHFVWVIHEFCLPHGFEDESKDQGLIVSWCNQSAVLTNPAVGEFLTHCDQPTNRELVVDVWKVGINLCDEISVDRKEVAEKIKQLMSAETSTSLRDEMKKMRAVMLNALDEDGSMDANFLQFLDDLWARAEAEVASHD</sequence>
<protein>
    <submittedName>
        <fullName evidence="3">UDP-glycosyltransferase 86A1-like</fullName>
    </submittedName>
</protein>
<dbReference type="Gene3D" id="3.40.50.2000">
    <property type="entry name" value="Glycogen Phosphorylase B"/>
    <property type="match status" value="5"/>
</dbReference>
<keyword evidence="2" id="KW-0808">Transferase</keyword>
<accession>A0ABD1GZ20</accession>
<dbReference type="SUPFAM" id="SSF53756">
    <property type="entry name" value="UDP-Glycosyltransferase/glycogen phosphorylase"/>
    <property type="match status" value="1"/>
</dbReference>
<evidence type="ECO:0000256" key="1">
    <source>
        <dbReference type="ARBA" id="ARBA00009995"/>
    </source>
</evidence>
<dbReference type="PANTHER" id="PTHR11926:SF774">
    <property type="entry name" value="UDP-GLYCOSYLTRANSFERASE 85A1-RELATED"/>
    <property type="match status" value="1"/>
</dbReference>
<dbReference type="Proteomes" id="UP001567538">
    <property type="component" value="Unassembled WGS sequence"/>
</dbReference>
<comment type="similarity">
    <text evidence="1">Belongs to the UDP-glycosyltransferase family.</text>
</comment>
<keyword evidence="4" id="KW-1185">Reference proteome</keyword>
<dbReference type="CDD" id="cd03784">
    <property type="entry name" value="GT1_Gtf-like"/>
    <property type="match status" value="1"/>
</dbReference>
<name>A0ABD1GZ20_SALDI</name>
<organism evidence="3 4">
    <name type="scientific">Salvia divinorum</name>
    <name type="common">Maria pastora</name>
    <name type="synonym">Diviner's sage</name>
    <dbReference type="NCBI Taxonomy" id="28513"/>
    <lineage>
        <taxon>Eukaryota</taxon>
        <taxon>Viridiplantae</taxon>
        <taxon>Streptophyta</taxon>
        <taxon>Embryophyta</taxon>
        <taxon>Tracheophyta</taxon>
        <taxon>Spermatophyta</taxon>
        <taxon>Magnoliopsida</taxon>
        <taxon>eudicotyledons</taxon>
        <taxon>Gunneridae</taxon>
        <taxon>Pentapetalae</taxon>
        <taxon>asterids</taxon>
        <taxon>lamiids</taxon>
        <taxon>Lamiales</taxon>
        <taxon>Lamiaceae</taxon>
        <taxon>Nepetoideae</taxon>
        <taxon>Mentheae</taxon>
        <taxon>Salviinae</taxon>
        <taxon>Salvia</taxon>
        <taxon>Salvia subgen. Calosphace</taxon>
    </lineage>
</organism>
<dbReference type="AlphaFoldDB" id="A0ABD1GZ20"/>
<evidence type="ECO:0000256" key="2">
    <source>
        <dbReference type="ARBA" id="ARBA00022679"/>
    </source>
</evidence>